<dbReference type="AlphaFoldDB" id="A0A9P3PKT1"/>
<name>A0A9P3PKT1_LYOSH</name>
<reference evidence="1" key="1">
    <citation type="submission" date="2022-07" db="EMBL/GenBank/DDBJ databases">
        <title>The genome of Lyophyllum shimeji provides insight into the initial evolution of ectomycorrhizal fungal genome.</title>
        <authorList>
            <person name="Kobayashi Y."/>
            <person name="Shibata T."/>
            <person name="Hirakawa H."/>
            <person name="Shigenobu S."/>
            <person name="Nishiyama T."/>
            <person name="Yamada A."/>
            <person name="Hasebe M."/>
            <person name="Kawaguchi M."/>
        </authorList>
    </citation>
    <scope>NUCLEOTIDE SEQUENCE</scope>
    <source>
        <strain evidence="1">AT787</strain>
    </source>
</reference>
<keyword evidence="2" id="KW-1185">Reference proteome</keyword>
<accession>A0A9P3PKT1</accession>
<evidence type="ECO:0000313" key="1">
    <source>
        <dbReference type="EMBL" id="GLB38122.1"/>
    </source>
</evidence>
<comment type="caution">
    <text evidence="1">The sequence shown here is derived from an EMBL/GenBank/DDBJ whole genome shotgun (WGS) entry which is preliminary data.</text>
</comment>
<protein>
    <submittedName>
        <fullName evidence="1">Uncharacterized protein</fullName>
    </submittedName>
</protein>
<dbReference type="Proteomes" id="UP001063166">
    <property type="component" value="Unassembled WGS sequence"/>
</dbReference>
<dbReference type="EMBL" id="BRPK01000004">
    <property type="protein sequence ID" value="GLB38122.1"/>
    <property type="molecule type" value="Genomic_DNA"/>
</dbReference>
<sequence>MSDPVSAFNSLPRHARTFEDVPNDWIFTVRHVPVYPEADLIMLVNPTSRESRCEGPVELSKLMPRDYYGVIAQCLLSAFVSGLGTGEDRKKVAPWTWKTTEEKMAREVSGVLKALGVREELVDVGVADEEVKKVAEAQWRDVLGTLQRSVA</sequence>
<proteinExistence type="predicted"/>
<evidence type="ECO:0000313" key="2">
    <source>
        <dbReference type="Proteomes" id="UP001063166"/>
    </source>
</evidence>
<dbReference type="OrthoDB" id="432970at2759"/>
<gene>
    <name evidence="1" type="ORF">LshimejAT787_0411730</name>
</gene>
<organism evidence="1 2">
    <name type="scientific">Lyophyllum shimeji</name>
    <name type="common">Hon-shimeji</name>
    <name type="synonym">Tricholoma shimeji</name>
    <dbReference type="NCBI Taxonomy" id="47721"/>
    <lineage>
        <taxon>Eukaryota</taxon>
        <taxon>Fungi</taxon>
        <taxon>Dikarya</taxon>
        <taxon>Basidiomycota</taxon>
        <taxon>Agaricomycotina</taxon>
        <taxon>Agaricomycetes</taxon>
        <taxon>Agaricomycetidae</taxon>
        <taxon>Agaricales</taxon>
        <taxon>Tricholomatineae</taxon>
        <taxon>Lyophyllaceae</taxon>
        <taxon>Lyophyllum</taxon>
    </lineage>
</organism>